<name>A0A9P7G429_9AGAR</name>
<dbReference type="Proteomes" id="UP000775547">
    <property type="component" value="Unassembled WGS sequence"/>
</dbReference>
<feature type="compositionally biased region" description="Polar residues" evidence="1">
    <location>
        <begin position="268"/>
        <end position="290"/>
    </location>
</feature>
<evidence type="ECO:0000256" key="1">
    <source>
        <dbReference type="SAM" id="MobiDB-lite"/>
    </source>
</evidence>
<proteinExistence type="predicted"/>
<comment type="caution">
    <text evidence="2">The sequence shown here is derived from an EMBL/GenBank/DDBJ whole genome shotgun (WGS) entry which is preliminary data.</text>
</comment>
<gene>
    <name evidence="2" type="ORF">DXG03_008848</name>
</gene>
<protein>
    <submittedName>
        <fullName evidence="2">Uncharacterized protein</fullName>
    </submittedName>
</protein>
<organism evidence="2 3">
    <name type="scientific">Asterophora parasitica</name>
    <dbReference type="NCBI Taxonomy" id="117018"/>
    <lineage>
        <taxon>Eukaryota</taxon>
        <taxon>Fungi</taxon>
        <taxon>Dikarya</taxon>
        <taxon>Basidiomycota</taxon>
        <taxon>Agaricomycotina</taxon>
        <taxon>Agaricomycetes</taxon>
        <taxon>Agaricomycetidae</taxon>
        <taxon>Agaricales</taxon>
        <taxon>Tricholomatineae</taxon>
        <taxon>Lyophyllaceae</taxon>
        <taxon>Asterophora</taxon>
    </lineage>
</organism>
<evidence type="ECO:0000313" key="2">
    <source>
        <dbReference type="EMBL" id="KAG5640387.1"/>
    </source>
</evidence>
<keyword evidence="3" id="KW-1185">Reference proteome</keyword>
<dbReference type="OrthoDB" id="5859941at2759"/>
<accession>A0A9P7G429</accession>
<feature type="region of interest" description="Disordered" evidence="1">
    <location>
        <begin position="213"/>
        <end position="290"/>
    </location>
</feature>
<reference evidence="2" key="2">
    <citation type="submission" date="2021-10" db="EMBL/GenBank/DDBJ databases">
        <title>Phylogenomics reveals ancestral predisposition of the termite-cultivated fungus Termitomyces towards a domesticated lifestyle.</title>
        <authorList>
            <person name="Auxier B."/>
            <person name="Grum-Grzhimaylo A."/>
            <person name="Cardenas M.E."/>
            <person name="Lodge J.D."/>
            <person name="Laessoe T."/>
            <person name="Pedersen O."/>
            <person name="Smith M.E."/>
            <person name="Kuyper T.W."/>
            <person name="Franco-Molano E.A."/>
            <person name="Baroni T.J."/>
            <person name="Aanen D.K."/>
        </authorList>
    </citation>
    <scope>NUCLEOTIDE SEQUENCE</scope>
    <source>
        <strain evidence="2">AP01</strain>
        <tissue evidence="2">Mycelium</tissue>
    </source>
</reference>
<dbReference type="EMBL" id="JABCKV010000785">
    <property type="protein sequence ID" value="KAG5640387.1"/>
    <property type="molecule type" value="Genomic_DNA"/>
</dbReference>
<dbReference type="PANTHER" id="PTHR21459">
    <property type="entry name" value="PROTEIN CBG08968"/>
    <property type="match status" value="1"/>
</dbReference>
<dbReference type="AlphaFoldDB" id="A0A9P7G429"/>
<evidence type="ECO:0000313" key="3">
    <source>
        <dbReference type="Proteomes" id="UP000775547"/>
    </source>
</evidence>
<dbReference type="PANTHER" id="PTHR21459:SF2">
    <property type="entry name" value="PROTEIN CBG08968"/>
    <property type="match status" value="1"/>
</dbReference>
<reference evidence="2" key="1">
    <citation type="submission" date="2020-07" db="EMBL/GenBank/DDBJ databases">
        <authorList>
            <person name="Nieuwenhuis M."/>
            <person name="Van De Peppel L.J.J."/>
        </authorList>
    </citation>
    <scope>NUCLEOTIDE SEQUENCE</scope>
    <source>
        <strain evidence="2">AP01</strain>
        <tissue evidence="2">Mycelium</tissue>
    </source>
</reference>
<feature type="compositionally biased region" description="Polar residues" evidence="1">
    <location>
        <begin position="232"/>
        <end position="261"/>
    </location>
</feature>
<sequence length="290" mass="32285">MPPKTVPTIEKVLALLEALHDKIDSQPKCECSSLRQEVADLKKSLETHLPPPSDTYSAVKKALSDATTYADKSCRAVWIGREEALSPTDTAASDQQALDDLCKELNDDVITQTLAEGSLIHKRHPEVQGDRKNRPLKLKFPTQKIRDHFLTLVRTHHPPTVTKSGGNFIRRDLCPFELELERQARIDAWMLNCKAGSLQYGIRDEKLIKFSGIPRSLPNGYNNRPPRGYQPDKNTTNGSISLDSSKMNQTNTPQSLNNSNHILAPITPMQTRSVTTTAQVKPTTSSGLRV</sequence>